<dbReference type="Proteomes" id="UP000733611">
    <property type="component" value="Unassembled WGS sequence"/>
</dbReference>
<feature type="compositionally biased region" description="Low complexity" evidence="1">
    <location>
        <begin position="418"/>
        <end position="428"/>
    </location>
</feature>
<dbReference type="EMBL" id="JAHLFE010000164">
    <property type="protein sequence ID" value="MBU3844795.1"/>
    <property type="molecule type" value="Genomic_DNA"/>
</dbReference>
<feature type="compositionally biased region" description="Low complexity" evidence="1">
    <location>
        <begin position="374"/>
        <end position="383"/>
    </location>
</feature>
<evidence type="ECO:0000313" key="3">
    <source>
        <dbReference type="Proteomes" id="UP000733611"/>
    </source>
</evidence>
<proteinExistence type="predicted"/>
<organism evidence="2 3">
    <name type="scientific">Candidatus Anaerobiospirillum pullicola</name>
    <dbReference type="NCBI Taxonomy" id="2838451"/>
    <lineage>
        <taxon>Bacteria</taxon>
        <taxon>Pseudomonadati</taxon>
        <taxon>Pseudomonadota</taxon>
        <taxon>Gammaproteobacteria</taxon>
        <taxon>Aeromonadales</taxon>
        <taxon>Succinivibrionaceae</taxon>
        <taxon>Anaerobiospirillum</taxon>
    </lineage>
</organism>
<evidence type="ECO:0000313" key="2">
    <source>
        <dbReference type="EMBL" id="MBU3844795.1"/>
    </source>
</evidence>
<dbReference type="AlphaFoldDB" id="A0A948WYG9"/>
<protein>
    <submittedName>
        <fullName evidence="2">Uncharacterized protein</fullName>
    </submittedName>
</protein>
<reference evidence="2" key="1">
    <citation type="journal article" date="2021" name="PeerJ">
        <title>Extensive microbial diversity within the chicken gut microbiome revealed by metagenomics and culture.</title>
        <authorList>
            <person name="Gilroy R."/>
            <person name="Ravi A."/>
            <person name="Getino M."/>
            <person name="Pursley I."/>
            <person name="Horton D.L."/>
            <person name="Alikhan N.F."/>
            <person name="Baker D."/>
            <person name="Gharbi K."/>
            <person name="Hall N."/>
            <person name="Watson M."/>
            <person name="Adriaenssens E.M."/>
            <person name="Foster-Nyarko E."/>
            <person name="Jarju S."/>
            <person name="Secka A."/>
            <person name="Antonio M."/>
            <person name="Oren A."/>
            <person name="Chaudhuri R.R."/>
            <person name="La Ragione R."/>
            <person name="Hildebrand F."/>
            <person name="Pallen M.J."/>
        </authorList>
    </citation>
    <scope>NUCLEOTIDE SEQUENCE</scope>
    <source>
        <strain evidence="2">378</strain>
    </source>
</reference>
<reference evidence="2" key="2">
    <citation type="submission" date="2021-04" db="EMBL/GenBank/DDBJ databases">
        <authorList>
            <person name="Gilroy R."/>
        </authorList>
    </citation>
    <scope>NUCLEOTIDE SEQUENCE</scope>
    <source>
        <strain evidence="2">378</strain>
    </source>
</reference>
<comment type="caution">
    <text evidence="2">The sequence shown here is derived from an EMBL/GenBank/DDBJ whole genome shotgun (WGS) entry which is preliminary data.</text>
</comment>
<gene>
    <name evidence="2" type="ORF">H9847_08050</name>
</gene>
<sequence>MARTQSALSRTTQPPKAKPHLNDTFDDLTEYAPDLANRTKDLMDLKSEEIRAVLKAELDKTPFAGGVFDPHIGLNNDDTTSSDYEPLKVKLKSQGESVVIDHRDATVIVQKYMSNYSQFVSELINAGGSRVEIEQRLTLFINEYRGLIMNQYRDLFYIMLDCAPRVLLIMLRFDFFRDLFITPHDLVKELDLHRTLREANANYDALVRAYETENRARILKRQKLGTTTKYMKTTEDVARYERLAYYYRLKNSNQRIPNALLQALAADEQALLQEQKHLEELDHKRLADALKGEYNGEVDAEGLPVLSEELINLRKHLQSYKGISRLAAMRAAAIASVPSLDDAPESADDAAYESEAQAHAAKAKTKAKATGKKAAAAATSSEAKTTKRKTTTGKAQAPAEQVVQGERGLSAEQESLEAQQSAATADAAENPEEQLPLGELSWDDFEQMTKEEVIPPKPKPTSLRKHRTMDDKAIPRPLGMRNLSSNYMVLSDLAKTTTEGPLDVRNIRYDVPMGFGRRVLRPQTFEVRRQIDSISAYMESDRRLMFSALRVLCANQAKMQAIFGDNLKRFNITDKQFCDRWILLEPLEQPCLVLFVGELIELRSHYTRRFVYDNKQLNLQMLILNGLDFRLNSLDNAPAIRELPREKRRKLVALAKKRLAQRADSYKGLNLFADEGEELSEEQNSFFLGMDNNAHTQIPPSEIRPNIQKASNLSPFALIYVKL</sequence>
<evidence type="ECO:0000256" key="1">
    <source>
        <dbReference type="SAM" id="MobiDB-lite"/>
    </source>
</evidence>
<feature type="compositionally biased region" description="Polar residues" evidence="1">
    <location>
        <begin position="1"/>
        <end position="14"/>
    </location>
</feature>
<feature type="region of interest" description="Disordered" evidence="1">
    <location>
        <begin position="374"/>
        <end position="436"/>
    </location>
</feature>
<accession>A0A948WYG9</accession>
<feature type="region of interest" description="Disordered" evidence="1">
    <location>
        <begin position="1"/>
        <end position="25"/>
    </location>
</feature>
<name>A0A948WYG9_9GAMM</name>